<proteinExistence type="predicted"/>
<dbReference type="Gene3D" id="3.40.30.10">
    <property type="entry name" value="Glutaredoxin"/>
    <property type="match status" value="2"/>
</dbReference>
<dbReference type="GO" id="GO:0005777">
    <property type="term" value="C:peroxisome"/>
    <property type="evidence" value="ECO:0007669"/>
    <property type="project" value="TreeGrafter"/>
</dbReference>
<dbReference type="InterPro" id="IPR051924">
    <property type="entry name" value="GST_Kappa/NadH"/>
</dbReference>
<organism evidence="2 3">
    <name type="scientific">Massarina eburnea CBS 473.64</name>
    <dbReference type="NCBI Taxonomy" id="1395130"/>
    <lineage>
        <taxon>Eukaryota</taxon>
        <taxon>Fungi</taxon>
        <taxon>Dikarya</taxon>
        <taxon>Ascomycota</taxon>
        <taxon>Pezizomycotina</taxon>
        <taxon>Dothideomycetes</taxon>
        <taxon>Pleosporomycetidae</taxon>
        <taxon>Pleosporales</taxon>
        <taxon>Massarineae</taxon>
        <taxon>Massarinaceae</taxon>
        <taxon>Massarina</taxon>
    </lineage>
</organism>
<sequence length="477" mass="53297">MVSPTLEFNYDISCPFAYIASTRVEALAARTGATLIYRPVLLGAIYRATSAPQGAAGSASDVYNPAKKAVTAKSMQRTLRRYQIAYNPPPQHPRKTVNALRLLHAVNGEERRVLTKRLFRAYWVEGKDVSDDKVLLDIVRQSGVQSASSISKDVFANAKAREELEKATADAIDRGAFGVPGFWIPDAVWTDFTGDEQRGRFYWGQDRMHFVEASLLTVKNGGRWNSVQSLKSLLPRCIAQNRPTGRVKVEFWYDFSSPWAFLGWTQLQRMKRAFGKDLEIVMKPFLLGILFREIGAPNLPMSAVSPTKAIWSRQDHADWVNYWNSVNSQEGSPDKNIDFYWADIFPIRTPTVLRVAIADPSTVPVLYRACWEKNANVADDDILATALNDAGYNGPSLLRQANEPEVKARLRELTAEAKTAGICGVPSYRVFRNDVLVGGVVWGQDETNVVEDLIAGWEPENSKAFAEVRMEKGGSRL</sequence>
<evidence type="ECO:0000313" key="3">
    <source>
        <dbReference type="Proteomes" id="UP000799753"/>
    </source>
</evidence>
<dbReference type="Proteomes" id="UP000799753">
    <property type="component" value="Unassembled WGS sequence"/>
</dbReference>
<dbReference type="Pfam" id="PF01323">
    <property type="entry name" value="DSBA"/>
    <property type="match status" value="2"/>
</dbReference>
<dbReference type="PANTHER" id="PTHR42943:SF2">
    <property type="entry name" value="GLUTATHIONE S-TRANSFERASE KAPPA 1"/>
    <property type="match status" value="1"/>
</dbReference>
<dbReference type="InterPro" id="IPR036249">
    <property type="entry name" value="Thioredoxin-like_sf"/>
</dbReference>
<dbReference type="AlphaFoldDB" id="A0A6A6RYE7"/>
<dbReference type="GO" id="GO:0004602">
    <property type="term" value="F:glutathione peroxidase activity"/>
    <property type="evidence" value="ECO:0007669"/>
    <property type="project" value="TreeGrafter"/>
</dbReference>
<evidence type="ECO:0000313" key="2">
    <source>
        <dbReference type="EMBL" id="KAF2640117.1"/>
    </source>
</evidence>
<name>A0A6A6RYE7_9PLEO</name>
<evidence type="ECO:0000259" key="1">
    <source>
        <dbReference type="Pfam" id="PF01323"/>
    </source>
</evidence>
<gene>
    <name evidence="2" type="ORF">P280DRAFT_427867</name>
</gene>
<feature type="domain" description="DSBA-like thioredoxin" evidence="1">
    <location>
        <begin position="249"/>
        <end position="454"/>
    </location>
</feature>
<dbReference type="GO" id="GO:0005739">
    <property type="term" value="C:mitochondrion"/>
    <property type="evidence" value="ECO:0007669"/>
    <property type="project" value="TreeGrafter"/>
</dbReference>
<dbReference type="InterPro" id="IPR001853">
    <property type="entry name" value="DSBA-like_thioredoxin_dom"/>
</dbReference>
<dbReference type="OrthoDB" id="4664297at2759"/>
<dbReference type="GO" id="GO:0004364">
    <property type="term" value="F:glutathione transferase activity"/>
    <property type="evidence" value="ECO:0007669"/>
    <property type="project" value="TreeGrafter"/>
</dbReference>
<dbReference type="EMBL" id="MU006785">
    <property type="protein sequence ID" value="KAF2640117.1"/>
    <property type="molecule type" value="Genomic_DNA"/>
</dbReference>
<dbReference type="GO" id="GO:0006749">
    <property type="term" value="P:glutathione metabolic process"/>
    <property type="evidence" value="ECO:0007669"/>
    <property type="project" value="TreeGrafter"/>
</dbReference>
<accession>A0A6A6RYE7</accession>
<keyword evidence="3" id="KW-1185">Reference proteome</keyword>
<dbReference type="SUPFAM" id="SSF52833">
    <property type="entry name" value="Thioredoxin-like"/>
    <property type="match status" value="2"/>
</dbReference>
<reference evidence="2" key="1">
    <citation type="journal article" date="2020" name="Stud. Mycol.">
        <title>101 Dothideomycetes genomes: a test case for predicting lifestyles and emergence of pathogens.</title>
        <authorList>
            <person name="Haridas S."/>
            <person name="Albert R."/>
            <person name="Binder M."/>
            <person name="Bloem J."/>
            <person name="Labutti K."/>
            <person name="Salamov A."/>
            <person name="Andreopoulos B."/>
            <person name="Baker S."/>
            <person name="Barry K."/>
            <person name="Bills G."/>
            <person name="Bluhm B."/>
            <person name="Cannon C."/>
            <person name="Castanera R."/>
            <person name="Culley D."/>
            <person name="Daum C."/>
            <person name="Ezra D."/>
            <person name="Gonzalez J."/>
            <person name="Henrissat B."/>
            <person name="Kuo A."/>
            <person name="Liang C."/>
            <person name="Lipzen A."/>
            <person name="Lutzoni F."/>
            <person name="Magnuson J."/>
            <person name="Mondo S."/>
            <person name="Nolan M."/>
            <person name="Ohm R."/>
            <person name="Pangilinan J."/>
            <person name="Park H.-J."/>
            <person name="Ramirez L."/>
            <person name="Alfaro M."/>
            <person name="Sun H."/>
            <person name="Tritt A."/>
            <person name="Yoshinaga Y."/>
            <person name="Zwiers L.-H."/>
            <person name="Turgeon B."/>
            <person name="Goodwin S."/>
            <person name="Spatafora J."/>
            <person name="Crous P."/>
            <person name="Grigoriev I."/>
        </authorList>
    </citation>
    <scope>NUCLEOTIDE SEQUENCE</scope>
    <source>
        <strain evidence="2">CBS 473.64</strain>
    </source>
</reference>
<feature type="domain" description="DSBA-like thioredoxin" evidence="1">
    <location>
        <begin position="5"/>
        <end position="214"/>
    </location>
</feature>
<dbReference type="PANTHER" id="PTHR42943">
    <property type="entry name" value="GLUTATHIONE S-TRANSFERASE KAPPA"/>
    <property type="match status" value="1"/>
</dbReference>
<protein>
    <submittedName>
        <fullName evidence="2">Thioredoxin-like protein</fullName>
    </submittedName>
</protein>